<dbReference type="PANTHER" id="PTHR22895">
    <property type="entry name" value="ARMADILLO REPEAT-CONTAINING PROTEIN 6"/>
    <property type="match status" value="1"/>
</dbReference>
<dbReference type="InterPro" id="IPR016024">
    <property type="entry name" value="ARM-type_fold"/>
</dbReference>
<evidence type="ECO:0000313" key="4">
    <source>
        <dbReference type="Proteomes" id="UP000318571"/>
    </source>
</evidence>
<dbReference type="InterPro" id="IPR000225">
    <property type="entry name" value="Armadillo"/>
</dbReference>
<protein>
    <recommendedName>
        <fullName evidence="5">Armadillo repeat-containing protein 6</fullName>
    </recommendedName>
</protein>
<reference evidence="3 4" key="1">
    <citation type="journal article" date="2018" name="Nat. Ecol. Evol.">
        <title>Genomic signatures of mitonuclear coevolution across populations of Tigriopus californicus.</title>
        <authorList>
            <person name="Barreto F.S."/>
            <person name="Watson E.T."/>
            <person name="Lima T.G."/>
            <person name="Willett C.S."/>
            <person name="Edmands S."/>
            <person name="Li W."/>
            <person name="Burton R.S."/>
        </authorList>
    </citation>
    <scope>NUCLEOTIDE SEQUENCE [LARGE SCALE GENOMIC DNA]</scope>
    <source>
        <strain evidence="3 4">San Diego</strain>
    </source>
</reference>
<dbReference type="EMBL" id="VCGU01000458">
    <property type="protein sequence ID" value="TRY63948.1"/>
    <property type="molecule type" value="Genomic_DNA"/>
</dbReference>
<keyword evidence="1" id="KW-0677">Repeat</keyword>
<dbReference type="Proteomes" id="UP000318571">
    <property type="component" value="Chromosome 10"/>
</dbReference>
<dbReference type="OrthoDB" id="449062at2759"/>
<dbReference type="STRING" id="6832.A0A553NEW5"/>
<dbReference type="SUPFAM" id="SSF48371">
    <property type="entry name" value="ARM repeat"/>
    <property type="match status" value="1"/>
</dbReference>
<dbReference type="Gene3D" id="1.25.10.10">
    <property type="entry name" value="Leucine-rich Repeat Variant"/>
    <property type="match status" value="1"/>
</dbReference>
<dbReference type="AlphaFoldDB" id="A0A553NEW5"/>
<comment type="caution">
    <text evidence="3">The sequence shown here is derived from an EMBL/GenBank/DDBJ whole genome shotgun (WGS) entry which is preliminary data.</text>
</comment>
<feature type="repeat" description="ARM" evidence="2">
    <location>
        <begin position="270"/>
        <end position="314"/>
    </location>
</feature>
<keyword evidence="4" id="KW-1185">Reference proteome</keyword>
<evidence type="ECO:0000256" key="2">
    <source>
        <dbReference type="PROSITE-ProRule" id="PRU00259"/>
    </source>
</evidence>
<evidence type="ECO:0000256" key="1">
    <source>
        <dbReference type="ARBA" id="ARBA00022737"/>
    </source>
</evidence>
<dbReference type="InterPro" id="IPR011989">
    <property type="entry name" value="ARM-like"/>
</dbReference>
<dbReference type="PANTHER" id="PTHR22895:SF0">
    <property type="entry name" value="ARMADILLO REPEAT-CONTAINING PROTEIN 6"/>
    <property type="match status" value="1"/>
</dbReference>
<evidence type="ECO:0008006" key="5">
    <source>
        <dbReference type="Google" id="ProtNLM"/>
    </source>
</evidence>
<gene>
    <name evidence="3" type="ORF">TCAL_10995</name>
</gene>
<sequence length="445" mass="49113">MVRVISQETFDAVVTENMEEFGMDRIEAVQEAQQQFQTQGVNLDNIVTDSAEIDHPMVQAIKFLATPGDASPEDLGQRCDIIAQECAKGLAERVMATKHKAYEILVQTTHHDEIVVQSHAMQALKELLNGNPDPLEPEGFKALLKALNETDANLIQQSLGVTLNCCVRHEGNRQNFIRNGLLIHLNRLYDTYPIEVVQIWQALVQDDDVRVPFGQAHEHAREIVEEHSALTKLTQTIGQNSNPKELPLILSCLSSLCVRNEYCQAVAADGGLKVLLELLVDPDQTKDVVGEVLKLIKALAGNDNVKRDILKLDGIRVIVNSMSKYTSVKLVAMFGSSALTAVSLRSPENATAIMACGGGQLLTQILKIHMNTPKILISCCNAIRNIVSRSRELTAEFVELDIEDLLNKIRRLHPSAEDAVKAALRDLGLKVDLKEIWTGGAVKNE</sequence>
<dbReference type="OMA" id="THKQPDL"/>
<dbReference type="SMART" id="SM00185">
    <property type="entry name" value="ARM"/>
    <property type="match status" value="3"/>
</dbReference>
<accession>A0A553NEW5</accession>
<evidence type="ECO:0000313" key="3">
    <source>
        <dbReference type="EMBL" id="TRY63948.1"/>
    </source>
</evidence>
<dbReference type="GO" id="GO:0002244">
    <property type="term" value="P:hematopoietic progenitor cell differentiation"/>
    <property type="evidence" value="ECO:0007669"/>
    <property type="project" value="TreeGrafter"/>
</dbReference>
<organism evidence="3 4">
    <name type="scientific">Tigriopus californicus</name>
    <name type="common">Marine copepod</name>
    <dbReference type="NCBI Taxonomy" id="6832"/>
    <lineage>
        <taxon>Eukaryota</taxon>
        <taxon>Metazoa</taxon>
        <taxon>Ecdysozoa</taxon>
        <taxon>Arthropoda</taxon>
        <taxon>Crustacea</taxon>
        <taxon>Multicrustacea</taxon>
        <taxon>Hexanauplia</taxon>
        <taxon>Copepoda</taxon>
        <taxon>Harpacticoida</taxon>
        <taxon>Harpacticidae</taxon>
        <taxon>Tigriopus</taxon>
    </lineage>
</organism>
<proteinExistence type="predicted"/>
<dbReference type="PROSITE" id="PS50176">
    <property type="entry name" value="ARM_REPEAT"/>
    <property type="match status" value="1"/>
</dbReference>
<name>A0A553NEW5_TIGCA</name>